<evidence type="ECO:0000313" key="12">
    <source>
        <dbReference type="Proteomes" id="UP000501253"/>
    </source>
</evidence>
<dbReference type="RefSeq" id="WP_168719985.1">
    <property type="nucleotide sequence ID" value="NZ_CP042909.1"/>
</dbReference>
<keyword evidence="12" id="KW-1185">Reference proteome</keyword>
<keyword evidence="9" id="KW-0448">Lipopolysaccharide biosynthesis</keyword>
<keyword evidence="4 9" id="KW-0808">Transferase</keyword>
<evidence type="ECO:0000256" key="5">
    <source>
        <dbReference type="ARBA" id="ARBA00031445"/>
    </source>
</evidence>
<dbReference type="Gene3D" id="3.40.50.11720">
    <property type="entry name" value="3-Deoxy-D-manno-octulosonic-acid transferase, N-terminal domain"/>
    <property type="match status" value="1"/>
</dbReference>
<organism evidence="11 12">
    <name type="scientific">Thermosulfurimonas marina</name>
    <dbReference type="NCBI Taxonomy" id="2047767"/>
    <lineage>
        <taxon>Bacteria</taxon>
        <taxon>Pseudomonadati</taxon>
        <taxon>Thermodesulfobacteriota</taxon>
        <taxon>Thermodesulfobacteria</taxon>
        <taxon>Thermodesulfobacteriales</taxon>
        <taxon>Thermodesulfobacteriaceae</taxon>
        <taxon>Thermosulfurimonas</taxon>
    </lineage>
</organism>
<dbReference type="Pfam" id="PF04413">
    <property type="entry name" value="Glycos_transf_N"/>
    <property type="match status" value="1"/>
</dbReference>
<dbReference type="EMBL" id="CP042909">
    <property type="protein sequence ID" value="QJA06631.1"/>
    <property type="molecule type" value="Genomic_DNA"/>
</dbReference>
<proteinExistence type="inferred from homology"/>
<sequence>MYRAYRLASFLAERLLRPFFPGRFRPPEAGPVDLWMHAASVGELRVAEALLAALASRGASPRVALTLQTESARRLAQRRNLPAQVFSAPWDGPRTVVRTLEILRPRVLVLLETELWPNLLAEALRREIPVCVVNGRLSDRSFPRYLALRRLFRPLLERLTFVGAISPLDRERFLALGAPPERVEVVGNAKYDLLVAEKERVDLEGLSARLRLREGEKVVVFGSMRGGEESLVREVVRQLAAREEVRFVVAPRHLERVSSFKKALEDLGLSLEFFSRHRPARIVLVDEIGPLFGLYGLATAAVVGGSFVPKGGQNPVEPAVWGVPTLFGPHMENFREEVRRLSGAGVRMVQTSAEALSLLRQWLDEEGTRREAREALQKSLSALLGASERYAARILRILNGSHPS</sequence>
<keyword evidence="9" id="KW-0472">Membrane</keyword>
<protein>
    <recommendedName>
        <fullName evidence="3 9">3-deoxy-D-manno-octulosonic acid transferase</fullName>
        <shortName evidence="9">Kdo transferase</shortName>
        <ecNumber evidence="2 9">2.4.99.12</ecNumber>
    </recommendedName>
    <alternativeName>
        <fullName evidence="5 9">Lipid IV(A) 3-deoxy-D-manno-octulosonic acid transferase</fullName>
    </alternativeName>
</protein>
<evidence type="ECO:0000256" key="8">
    <source>
        <dbReference type="PIRSR" id="PIRSR639901-2"/>
    </source>
</evidence>
<evidence type="ECO:0000256" key="6">
    <source>
        <dbReference type="ARBA" id="ARBA00049183"/>
    </source>
</evidence>
<feature type="site" description="Transition state stabilizer" evidence="8">
    <location>
        <position position="112"/>
    </location>
</feature>
<dbReference type="UniPathway" id="UPA00958"/>
<evidence type="ECO:0000256" key="3">
    <source>
        <dbReference type="ARBA" id="ARBA00019077"/>
    </source>
</evidence>
<dbReference type="Gene3D" id="3.40.50.2000">
    <property type="entry name" value="Glycogen Phosphorylase B"/>
    <property type="match status" value="1"/>
</dbReference>
<dbReference type="PANTHER" id="PTHR42755">
    <property type="entry name" value="3-DEOXY-MANNO-OCTULOSONATE CYTIDYLYLTRANSFERASE"/>
    <property type="match status" value="1"/>
</dbReference>
<feature type="site" description="Transition state stabilizer" evidence="8">
    <location>
        <position position="190"/>
    </location>
</feature>
<dbReference type="GO" id="GO:0009245">
    <property type="term" value="P:lipid A biosynthetic process"/>
    <property type="evidence" value="ECO:0007669"/>
    <property type="project" value="TreeGrafter"/>
</dbReference>
<dbReference type="SUPFAM" id="SSF53756">
    <property type="entry name" value="UDP-Glycosyltransferase/glycogen phosphorylase"/>
    <property type="match status" value="1"/>
</dbReference>
<dbReference type="InterPro" id="IPR039901">
    <property type="entry name" value="Kdotransferase"/>
</dbReference>
<comment type="catalytic activity">
    <reaction evidence="6 9">
        <text>lipid IVA (E. coli) + CMP-3-deoxy-beta-D-manno-octulosonate = alpha-Kdo-(2-&gt;6)-lipid IVA (E. coli) + CMP + H(+)</text>
        <dbReference type="Rhea" id="RHEA:28066"/>
        <dbReference type="ChEBI" id="CHEBI:15378"/>
        <dbReference type="ChEBI" id="CHEBI:58603"/>
        <dbReference type="ChEBI" id="CHEBI:60364"/>
        <dbReference type="ChEBI" id="CHEBI:60377"/>
        <dbReference type="ChEBI" id="CHEBI:85987"/>
        <dbReference type="EC" id="2.4.99.12"/>
    </reaction>
</comment>
<dbReference type="PANTHER" id="PTHR42755:SF1">
    <property type="entry name" value="3-DEOXY-D-MANNO-OCTULOSONIC ACID TRANSFERASE, MITOCHONDRIAL-RELATED"/>
    <property type="match status" value="1"/>
</dbReference>
<dbReference type="KEGG" id="tmai:FVE67_07410"/>
<name>A0A6H1WTY1_9BACT</name>
<comment type="pathway">
    <text evidence="1 9">Bacterial outer membrane biogenesis; LPS core biosynthesis.</text>
</comment>
<evidence type="ECO:0000256" key="4">
    <source>
        <dbReference type="ARBA" id="ARBA00022679"/>
    </source>
</evidence>
<evidence type="ECO:0000313" key="11">
    <source>
        <dbReference type="EMBL" id="QJA06631.1"/>
    </source>
</evidence>
<dbReference type="InterPro" id="IPR007507">
    <property type="entry name" value="Glycos_transf_N"/>
</dbReference>
<keyword evidence="9" id="KW-1003">Cell membrane</keyword>
<evidence type="ECO:0000259" key="10">
    <source>
        <dbReference type="Pfam" id="PF04413"/>
    </source>
</evidence>
<feature type="active site" description="Proton acceptor" evidence="7">
    <location>
        <position position="43"/>
    </location>
</feature>
<accession>A0A6H1WTY1</accession>
<evidence type="ECO:0000256" key="7">
    <source>
        <dbReference type="PIRSR" id="PIRSR639901-1"/>
    </source>
</evidence>
<dbReference type="GO" id="GO:0005886">
    <property type="term" value="C:plasma membrane"/>
    <property type="evidence" value="ECO:0007669"/>
    <property type="project" value="UniProtKB-SubCell"/>
</dbReference>
<dbReference type="AlphaFoldDB" id="A0A6H1WTY1"/>
<comment type="similarity">
    <text evidence="9">Belongs to the glycosyltransferase group 1 family.</text>
</comment>
<comment type="subcellular location">
    <subcellularLocation>
        <location evidence="9">Cell membrane</location>
    </subcellularLocation>
</comment>
<dbReference type="InterPro" id="IPR038107">
    <property type="entry name" value="Glycos_transf_N_sf"/>
</dbReference>
<gene>
    <name evidence="11" type="ORF">FVE67_07410</name>
</gene>
<comment type="function">
    <text evidence="9">Involved in lipopolysaccharide (LPS) biosynthesis. Catalyzes the transfer of 3-deoxy-D-manno-octulosonate (Kdo) residue(s) from CMP-Kdo to lipid IV(A), the tetraacyldisaccharide-1,4'-bisphosphate precursor of lipid A.</text>
</comment>
<reference evidence="11 12" key="1">
    <citation type="submission" date="2019-08" db="EMBL/GenBank/DDBJ databases">
        <title>Complete genome sequence of Thermosulfurimonas marina SU872T, an anaerobic thermophilic chemolithoautotrophic bacterium isolated from a shallow marine hydrothermal vent.</title>
        <authorList>
            <person name="Allioux M."/>
            <person name="Jebbar M."/>
            <person name="Slobodkina G."/>
            <person name="Slobodkin A."/>
            <person name="Moalic Y."/>
            <person name="Frolova A."/>
            <person name="Shao Z."/>
            <person name="Alain K."/>
        </authorList>
    </citation>
    <scope>NUCLEOTIDE SEQUENCE [LARGE SCALE GENOMIC DNA]</scope>
    <source>
        <strain evidence="11 12">SU872</strain>
    </source>
</reference>
<dbReference type="Proteomes" id="UP000501253">
    <property type="component" value="Chromosome"/>
</dbReference>
<feature type="domain" description="3-deoxy-D-manno-octulosonic-acid transferase N-terminal" evidence="10">
    <location>
        <begin position="32"/>
        <end position="192"/>
    </location>
</feature>
<dbReference type="GO" id="GO:0043842">
    <property type="term" value="F:Kdo transferase activity"/>
    <property type="evidence" value="ECO:0007669"/>
    <property type="project" value="UniProtKB-EC"/>
</dbReference>
<evidence type="ECO:0000256" key="1">
    <source>
        <dbReference type="ARBA" id="ARBA00004713"/>
    </source>
</evidence>
<dbReference type="GO" id="GO:0009244">
    <property type="term" value="P:lipopolysaccharide core region biosynthetic process"/>
    <property type="evidence" value="ECO:0007669"/>
    <property type="project" value="UniProtKB-UniRule"/>
</dbReference>
<dbReference type="EC" id="2.4.99.12" evidence="2 9"/>
<evidence type="ECO:0000256" key="9">
    <source>
        <dbReference type="RuleBase" id="RU365103"/>
    </source>
</evidence>
<evidence type="ECO:0000256" key="2">
    <source>
        <dbReference type="ARBA" id="ARBA00012621"/>
    </source>
</evidence>